<dbReference type="VEuPathDB" id="TriTrypDB:Lsey_0156_0200"/>
<dbReference type="GO" id="GO:0005789">
    <property type="term" value="C:endoplasmic reticulum membrane"/>
    <property type="evidence" value="ECO:0007669"/>
    <property type="project" value="UniProtKB-SubCell"/>
</dbReference>
<protein>
    <recommendedName>
        <fullName evidence="6">Reticulon-like protein</fullName>
    </recommendedName>
</protein>
<keyword evidence="3 6" id="KW-0256">Endoplasmic reticulum</keyword>
<dbReference type="InterPro" id="IPR003388">
    <property type="entry name" value="Reticulon"/>
</dbReference>
<dbReference type="Proteomes" id="UP000038009">
    <property type="component" value="Unassembled WGS sequence"/>
</dbReference>
<evidence type="ECO:0000256" key="4">
    <source>
        <dbReference type="ARBA" id="ARBA00022989"/>
    </source>
</evidence>
<evidence type="ECO:0000256" key="2">
    <source>
        <dbReference type="ARBA" id="ARBA00022692"/>
    </source>
</evidence>
<organism evidence="9 10">
    <name type="scientific">Leptomonas seymouri</name>
    <dbReference type="NCBI Taxonomy" id="5684"/>
    <lineage>
        <taxon>Eukaryota</taxon>
        <taxon>Discoba</taxon>
        <taxon>Euglenozoa</taxon>
        <taxon>Kinetoplastea</taxon>
        <taxon>Metakinetoplastina</taxon>
        <taxon>Trypanosomatida</taxon>
        <taxon>Trypanosomatidae</taxon>
        <taxon>Leishmaniinae</taxon>
        <taxon>Leptomonas</taxon>
    </lineage>
</organism>
<comment type="caution">
    <text evidence="9">The sequence shown here is derived from an EMBL/GenBank/DDBJ whole genome shotgun (WGS) entry which is preliminary data.</text>
</comment>
<evidence type="ECO:0000256" key="7">
    <source>
        <dbReference type="SAM" id="Coils"/>
    </source>
</evidence>
<feature type="coiled-coil region" evidence="7">
    <location>
        <begin position="149"/>
        <end position="195"/>
    </location>
</feature>
<evidence type="ECO:0000256" key="3">
    <source>
        <dbReference type="ARBA" id="ARBA00022824"/>
    </source>
</evidence>
<evidence type="ECO:0000259" key="8">
    <source>
        <dbReference type="PROSITE" id="PS50845"/>
    </source>
</evidence>
<dbReference type="PANTHER" id="PTHR10994:SF193">
    <property type="entry name" value="RETICULON-LIKE PROTEIN"/>
    <property type="match status" value="1"/>
</dbReference>
<keyword evidence="5 6" id="KW-0472">Membrane</keyword>
<comment type="subcellular location">
    <subcellularLocation>
        <location evidence="1 6">Endoplasmic reticulum membrane</location>
        <topology evidence="1 6">Multi-pass membrane protein</topology>
    </subcellularLocation>
</comment>
<reference evidence="9 10" key="1">
    <citation type="journal article" date="2015" name="PLoS Pathog.">
        <title>Leptomonas seymouri: Adaptations to the Dixenous Life Cycle Analyzed by Genome Sequencing, Transcriptome Profiling and Co-infection with Leishmania donovani.</title>
        <authorList>
            <person name="Kraeva N."/>
            <person name="Butenko A."/>
            <person name="Hlavacova J."/>
            <person name="Kostygov A."/>
            <person name="Myskova J."/>
            <person name="Grybchuk D."/>
            <person name="Lestinova T."/>
            <person name="Votypka J."/>
            <person name="Volf P."/>
            <person name="Opperdoes F."/>
            <person name="Flegontov P."/>
            <person name="Lukes J."/>
            <person name="Yurchenko V."/>
        </authorList>
    </citation>
    <scope>NUCLEOTIDE SEQUENCE [LARGE SCALE GENOMIC DNA]</scope>
    <source>
        <strain evidence="9 10">ATCC 30220</strain>
    </source>
</reference>
<dbReference type="GO" id="GO:0009617">
    <property type="term" value="P:response to bacterium"/>
    <property type="evidence" value="ECO:0007669"/>
    <property type="project" value="InterPro"/>
</dbReference>
<dbReference type="AlphaFoldDB" id="A0A0N0P527"/>
<name>A0A0N0P527_LEPSE</name>
<accession>A0A0N0P527</accession>
<dbReference type="Pfam" id="PF02453">
    <property type="entry name" value="Reticulon"/>
    <property type="match status" value="1"/>
</dbReference>
<evidence type="ECO:0000313" key="10">
    <source>
        <dbReference type="Proteomes" id="UP000038009"/>
    </source>
</evidence>
<proteinExistence type="predicted"/>
<dbReference type="PANTHER" id="PTHR10994">
    <property type="entry name" value="RETICULON"/>
    <property type="match status" value="1"/>
</dbReference>
<keyword evidence="10" id="KW-1185">Reference proteome</keyword>
<dbReference type="OMA" id="TICADFK"/>
<sequence length="197" mass="22066">MNVVTKQFEGATVKDILAWHRPIASGLVAGTIFAFWFVYVFFQYTLTTYVSRLVTIAFIVGGAAALTKCVAIRSPEDVSARMDRTYESIRPHVAKGVDAAIALITWRNFLNSAKFFVATIVVAFLGNCMSDSTLMLVALILAFTLPVLYEKKQKEIDSAIEKVQAVVDKYLMMLKTKADSNKTHVEQKLDEMQRKNQ</sequence>
<evidence type="ECO:0000256" key="1">
    <source>
        <dbReference type="ARBA" id="ARBA00004477"/>
    </source>
</evidence>
<dbReference type="InterPro" id="IPR045064">
    <property type="entry name" value="Reticulon-like"/>
</dbReference>
<gene>
    <name evidence="9" type="ORF">ABL78_4978</name>
</gene>
<keyword evidence="4 6" id="KW-1133">Transmembrane helix</keyword>
<dbReference type="EMBL" id="LJSK01000156">
    <property type="protein sequence ID" value="KPI85976.1"/>
    <property type="molecule type" value="Genomic_DNA"/>
</dbReference>
<dbReference type="PROSITE" id="PS50845">
    <property type="entry name" value="RETICULON"/>
    <property type="match status" value="1"/>
</dbReference>
<evidence type="ECO:0000256" key="5">
    <source>
        <dbReference type="ARBA" id="ARBA00023136"/>
    </source>
</evidence>
<feature type="domain" description="Reticulon" evidence="8">
    <location>
        <begin position="13"/>
        <end position="197"/>
    </location>
</feature>
<keyword evidence="2 6" id="KW-0812">Transmembrane</keyword>
<evidence type="ECO:0000313" key="9">
    <source>
        <dbReference type="EMBL" id="KPI85976.1"/>
    </source>
</evidence>
<feature type="transmembrane region" description="Helical" evidence="6">
    <location>
        <begin position="23"/>
        <end position="44"/>
    </location>
</feature>
<dbReference type="OrthoDB" id="567788at2759"/>
<keyword evidence="7" id="KW-0175">Coiled coil</keyword>
<evidence type="ECO:0000256" key="6">
    <source>
        <dbReference type="RuleBase" id="RU363132"/>
    </source>
</evidence>
<feature type="transmembrane region" description="Helical" evidence="6">
    <location>
        <begin position="50"/>
        <end position="71"/>
    </location>
</feature>
<feature type="transmembrane region" description="Helical" evidence="6">
    <location>
        <begin position="115"/>
        <end position="148"/>
    </location>
</feature>